<feature type="transmembrane region" description="Helical" evidence="1">
    <location>
        <begin position="358"/>
        <end position="379"/>
    </location>
</feature>
<feature type="transmembrane region" description="Helical" evidence="1">
    <location>
        <begin position="272"/>
        <end position="296"/>
    </location>
</feature>
<keyword evidence="1" id="KW-0812">Transmembrane</keyword>
<keyword evidence="3" id="KW-1185">Reference proteome</keyword>
<organism evidence="2 3">
    <name type="scientific">Micromonospora zingiberis</name>
    <dbReference type="NCBI Taxonomy" id="2053011"/>
    <lineage>
        <taxon>Bacteria</taxon>
        <taxon>Bacillati</taxon>
        <taxon>Actinomycetota</taxon>
        <taxon>Actinomycetes</taxon>
        <taxon>Micromonosporales</taxon>
        <taxon>Micromonosporaceae</taxon>
        <taxon>Micromonospora</taxon>
    </lineage>
</organism>
<dbReference type="Proteomes" id="UP000292274">
    <property type="component" value="Unassembled WGS sequence"/>
</dbReference>
<comment type="caution">
    <text evidence="2">The sequence shown here is derived from an EMBL/GenBank/DDBJ whole genome shotgun (WGS) entry which is preliminary data.</text>
</comment>
<gene>
    <name evidence="2" type="ORF">E0H26_21170</name>
</gene>
<dbReference type="RefSeq" id="WP_131306432.1">
    <property type="nucleotide sequence ID" value="NZ_SJJR01000016.1"/>
</dbReference>
<keyword evidence="1" id="KW-1133">Transmembrane helix</keyword>
<dbReference type="EMBL" id="SJJR01000016">
    <property type="protein sequence ID" value="TCB94438.1"/>
    <property type="molecule type" value="Genomic_DNA"/>
</dbReference>
<keyword evidence="1" id="KW-0472">Membrane</keyword>
<feature type="transmembrane region" description="Helical" evidence="1">
    <location>
        <begin position="316"/>
        <end position="338"/>
    </location>
</feature>
<sequence length="397" mass="43089">MTEQKLIEPPGRREMATSRNTAVDRARRFLSVITVLFWMSLARSLAFSTFASVALASLGMALPTLRYFETSTYAHANFTFEIDHLLDQESEAALREVASDGGYVSFVRFSNVDFGFYDKTQGRVELLLTRDPDKIDLSWFSDQHVVESAPAPAGHWIDLSAHLASTLDAEPGDAVNIQIGDGVYTPTVRRILAVRYATSDYVAVGPMPSNAEIGLGSMPPLEPTIAALTTNRSAHEVESLLASSPKGDSALVSATADLRASSEAEVTAGFRVVLTISVLAYLAIAGLAIREAIALVHRNGRSMALLQILGVRRRKLVRGVAVVESLIVAVGISLGIYLSASVIYQGFLFPALPPGYQIHMASAGAGATLVYFVVAWVTLTNRTWRWSNRSPFPRELE</sequence>
<protein>
    <submittedName>
        <fullName evidence="2">Uncharacterized protein</fullName>
    </submittedName>
</protein>
<dbReference type="AlphaFoldDB" id="A0A4R0GGE8"/>
<evidence type="ECO:0000313" key="3">
    <source>
        <dbReference type="Proteomes" id="UP000292274"/>
    </source>
</evidence>
<name>A0A4R0GGE8_9ACTN</name>
<feature type="transmembrane region" description="Helical" evidence="1">
    <location>
        <begin position="29"/>
        <end position="62"/>
    </location>
</feature>
<reference evidence="2 3" key="1">
    <citation type="submission" date="2019-02" db="EMBL/GenBank/DDBJ databases">
        <title>Jishengella sp. nov., isolated from a root of Zingiber montanum.</title>
        <authorList>
            <person name="Kuncharoen N."/>
            <person name="Kudo T."/>
            <person name="Masahiro Y."/>
            <person name="Ohkuma M."/>
            <person name="Tanasupawat S."/>
        </authorList>
    </citation>
    <scope>NUCLEOTIDE SEQUENCE [LARGE SCALE GENOMIC DNA]</scope>
    <source>
        <strain evidence="2 3">PLAI 1-1</strain>
    </source>
</reference>
<proteinExistence type="predicted"/>
<evidence type="ECO:0000256" key="1">
    <source>
        <dbReference type="SAM" id="Phobius"/>
    </source>
</evidence>
<evidence type="ECO:0000313" key="2">
    <source>
        <dbReference type="EMBL" id="TCB94438.1"/>
    </source>
</evidence>
<accession>A0A4R0GGE8</accession>